<dbReference type="PANTHER" id="PTHR43115:SF4">
    <property type="entry name" value="DEHYDROGENASE_REDUCTASE SDR FAMILY MEMBER 11"/>
    <property type="match status" value="1"/>
</dbReference>
<dbReference type="PANTHER" id="PTHR43115">
    <property type="entry name" value="DEHYDROGENASE/REDUCTASE SDR FAMILY MEMBER 11"/>
    <property type="match status" value="1"/>
</dbReference>
<name>W9W055_9EURO</name>
<keyword evidence="4" id="KW-1185">Reference proteome</keyword>
<gene>
    <name evidence="3" type="ORF">A1O5_12429</name>
</gene>
<dbReference type="AlphaFoldDB" id="W9W055"/>
<comment type="similarity">
    <text evidence="1">Belongs to the short-chain dehydrogenases/reductases (SDR) family.</text>
</comment>
<organism evidence="3 4">
    <name type="scientific">Cladophialophora psammophila CBS 110553</name>
    <dbReference type="NCBI Taxonomy" id="1182543"/>
    <lineage>
        <taxon>Eukaryota</taxon>
        <taxon>Fungi</taxon>
        <taxon>Dikarya</taxon>
        <taxon>Ascomycota</taxon>
        <taxon>Pezizomycotina</taxon>
        <taxon>Eurotiomycetes</taxon>
        <taxon>Chaetothyriomycetidae</taxon>
        <taxon>Chaetothyriales</taxon>
        <taxon>Herpotrichiellaceae</taxon>
        <taxon>Cladophialophora</taxon>
    </lineage>
</organism>
<evidence type="ECO:0000256" key="2">
    <source>
        <dbReference type="ARBA" id="ARBA00023002"/>
    </source>
</evidence>
<dbReference type="HOGENOM" id="CLU_010194_8_0_1"/>
<dbReference type="Gene3D" id="3.40.50.720">
    <property type="entry name" value="NAD(P)-binding Rossmann-like Domain"/>
    <property type="match status" value="1"/>
</dbReference>
<dbReference type="RefSeq" id="XP_007751188.1">
    <property type="nucleotide sequence ID" value="XM_007752998.1"/>
</dbReference>
<dbReference type="OrthoDB" id="1933717at2759"/>
<dbReference type="Proteomes" id="UP000019471">
    <property type="component" value="Unassembled WGS sequence"/>
</dbReference>
<evidence type="ECO:0000313" key="4">
    <source>
        <dbReference type="Proteomes" id="UP000019471"/>
    </source>
</evidence>
<dbReference type="SUPFAM" id="SSF51735">
    <property type="entry name" value="NAD(P)-binding Rossmann-fold domains"/>
    <property type="match status" value="1"/>
</dbReference>
<accession>W9W055</accession>
<keyword evidence="2" id="KW-0560">Oxidoreductase</keyword>
<dbReference type="GeneID" id="19197115"/>
<dbReference type="Pfam" id="PF00106">
    <property type="entry name" value="adh_short"/>
    <property type="match status" value="1"/>
</dbReference>
<dbReference type="eggNOG" id="KOG1205">
    <property type="taxonomic scope" value="Eukaryota"/>
</dbReference>
<dbReference type="CDD" id="cd05233">
    <property type="entry name" value="SDR_c"/>
    <property type="match status" value="1"/>
</dbReference>
<protein>
    <recommendedName>
        <fullName evidence="5">Alcohol dehydrogenase</fullName>
    </recommendedName>
</protein>
<dbReference type="GO" id="GO:0016491">
    <property type="term" value="F:oxidoreductase activity"/>
    <property type="evidence" value="ECO:0007669"/>
    <property type="project" value="UniProtKB-KW"/>
</dbReference>
<dbReference type="InterPro" id="IPR002347">
    <property type="entry name" value="SDR_fam"/>
</dbReference>
<dbReference type="PRINTS" id="PR00081">
    <property type="entry name" value="GDHRDH"/>
</dbReference>
<evidence type="ECO:0000313" key="3">
    <source>
        <dbReference type="EMBL" id="EXJ57871.1"/>
    </source>
</evidence>
<dbReference type="STRING" id="1182543.W9W055"/>
<sequence length="299" mass="32642">MDPRVAAVDGFTKTNHKSVPPSLDPATVRLEDGFTVCIIGASSGIGEHVAYCFARARVARLVISSRTISDLEVVAAEVNRINPLGEIDIVECDVSKATAVEALADYVRTHCGRLDVLVLNAGYAGPVITKMDRGSPEWVQRAFEVNALGTYLAAHYFVPLLLQTEDGAKGFMAIGSIAGCIRRGPIANTGYTVSKFAQIRLVEYLHEQYSGEGLVSLALHPGAVMTRMARGNMPEEFLPYMTDEVDLCGAVCVFLSKQIRDLSWLGGRLISATWDMEELMAKKEQVVERDLLKFTLLTE</sequence>
<dbReference type="EMBL" id="AMGX01000033">
    <property type="protein sequence ID" value="EXJ57871.1"/>
    <property type="molecule type" value="Genomic_DNA"/>
</dbReference>
<evidence type="ECO:0008006" key="5">
    <source>
        <dbReference type="Google" id="ProtNLM"/>
    </source>
</evidence>
<evidence type="ECO:0000256" key="1">
    <source>
        <dbReference type="ARBA" id="ARBA00006484"/>
    </source>
</evidence>
<proteinExistence type="inferred from homology"/>
<reference evidence="3 4" key="1">
    <citation type="submission" date="2013-03" db="EMBL/GenBank/DDBJ databases">
        <title>The Genome Sequence of Cladophialophora psammophila CBS 110553.</title>
        <authorList>
            <consortium name="The Broad Institute Genomics Platform"/>
            <person name="Cuomo C."/>
            <person name="de Hoog S."/>
            <person name="Gorbushina A."/>
            <person name="Walker B."/>
            <person name="Young S.K."/>
            <person name="Zeng Q."/>
            <person name="Gargeya S."/>
            <person name="Fitzgerald M."/>
            <person name="Haas B."/>
            <person name="Abouelleil A."/>
            <person name="Allen A.W."/>
            <person name="Alvarado L."/>
            <person name="Arachchi H.M."/>
            <person name="Berlin A.M."/>
            <person name="Chapman S.B."/>
            <person name="Gainer-Dewar J."/>
            <person name="Goldberg J."/>
            <person name="Griggs A."/>
            <person name="Gujja S."/>
            <person name="Hansen M."/>
            <person name="Howarth C."/>
            <person name="Imamovic A."/>
            <person name="Ireland A."/>
            <person name="Larimer J."/>
            <person name="McCowan C."/>
            <person name="Murphy C."/>
            <person name="Pearson M."/>
            <person name="Poon T.W."/>
            <person name="Priest M."/>
            <person name="Roberts A."/>
            <person name="Saif S."/>
            <person name="Shea T."/>
            <person name="Sisk P."/>
            <person name="Sykes S."/>
            <person name="Wortman J."/>
            <person name="Nusbaum C."/>
            <person name="Birren B."/>
        </authorList>
    </citation>
    <scope>NUCLEOTIDE SEQUENCE [LARGE SCALE GENOMIC DNA]</scope>
    <source>
        <strain evidence="3 4">CBS 110553</strain>
    </source>
</reference>
<comment type="caution">
    <text evidence="3">The sequence shown here is derived from an EMBL/GenBank/DDBJ whole genome shotgun (WGS) entry which is preliminary data.</text>
</comment>
<dbReference type="InterPro" id="IPR036291">
    <property type="entry name" value="NAD(P)-bd_dom_sf"/>
</dbReference>